<dbReference type="GO" id="GO:0004016">
    <property type="term" value="F:adenylate cyclase activity"/>
    <property type="evidence" value="ECO:0007669"/>
    <property type="project" value="UniProtKB-ARBA"/>
</dbReference>
<reference evidence="4" key="1">
    <citation type="journal article" date="2014" name="Int. J. Syst. Evol. Microbiol.">
        <title>Complete genome sequence of Corynebacterium casei LMG S-19264T (=DSM 44701T), isolated from a smear-ripened cheese.</title>
        <authorList>
            <consortium name="US DOE Joint Genome Institute (JGI-PGF)"/>
            <person name="Walter F."/>
            <person name="Albersmeier A."/>
            <person name="Kalinowski J."/>
            <person name="Ruckert C."/>
        </authorList>
    </citation>
    <scope>NUCLEOTIDE SEQUENCE</scope>
    <source>
        <strain evidence="4">CCM 7897</strain>
    </source>
</reference>
<keyword evidence="1" id="KW-0472">Membrane</keyword>
<evidence type="ECO:0000259" key="3">
    <source>
        <dbReference type="PROSITE" id="PS50885"/>
    </source>
</evidence>
<dbReference type="Pfam" id="PF00672">
    <property type="entry name" value="HAMP"/>
    <property type="match status" value="1"/>
</dbReference>
<sequence>MFSFLSIRSKILAMLLFCGLGCLVVASYVSLRSGINTLKATIFEQLTTLRTAKTQQVTAWFKDVSEDFSDISQDTPSMAGVQAFTAAFAQLGQGAPATASPALDAYYRDKFLPTFASLVDAPLVPRGFLPASPAGLALQDAYVRRNPDPVGTGGVKETGVTSGPGGTASAYDAAVAQFQPFFRRAVETHALEDMLLVDVATGNVVYTVAKRTDLGANLLTGHLSSSGAARAFRRVLEGGGVPGHTVLEDYSSYVPAGLRPTAFVAAPVFADGTLVGVLIGVLSSAQVNSLMTNDRHWVEAGLGRTGEVYLVGAGDLLMRSPSRFQIEDPEAYYKALTNTGVSAETIARIKHFNSAVLFQRISTTGARDGQHGQANTMIVTDYRGVQTLASWAPVAVHGLHWVVVAQQDEAEAMVPVSDLQGSIRLVAALAAVLLTGVSVVLASVFTRPIRAVLRGVNELAAGDESVRIPVKGRDEFSDLARAFNAMAGEIAERSARIEQKTAAYEQLLRNFYPDLIADRIRMGEESFSERVRNVCMVVLVIDGFESLVGGASGDTLTRIDAVVSEIDEACTSAGLEKIRTIGETYIAACGLSTPRLDAAQRSLAFVQQVSATLDRLSRLYDLPLDVRAGLALGDAEIGIVGRHRMLYDVWGLTMLEARRIVFEAEPGSMRVTAAVRQQLGDPEGFARMPDIQLFDETHVETWQAPVGAQPAA</sequence>
<keyword evidence="1" id="KW-0812">Transmembrane</keyword>
<reference evidence="4" key="2">
    <citation type="submission" date="2020-09" db="EMBL/GenBank/DDBJ databases">
        <authorList>
            <person name="Sun Q."/>
            <person name="Sedlacek I."/>
        </authorList>
    </citation>
    <scope>NUCLEOTIDE SEQUENCE</scope>
    <source>
        <strain evidence="4">CCM 7897</strain>
    </source>
</reference>
<dbReference type="SUPFAM" id="SSF158472">
    <property type="entry name" value="HAMP domain-like"/>
    <property type="match status" value="1"/>
</dbReference>
<feature type="domain" description="Guanylate cyclase" evidence="2">
    <location>
        <begin position="535"/>
        <end position="661"/>
    </location>
</feature>
<dbReference type="Gene3D" id="3.30.70.1230">
    <property type="entry name" value="Nucleotide cyclase"/>
    <property type="match status" value="1"/>
</dbReference>
<dbReference type="SUPFAM" id="SSF55073">
    <property type="entry name" value="Nucleotide cyclase"/>
    <property type="match status" value="1"/>
</dbReference>
<dbReference type="GO" id="GO:0016020">
    <property type="term" value="C:membrane"/>
    <property type="evidence" value="ECO:0007669"/>
    <property type="project" value="InterPro"/>
</dbReference>
<evidence type="ECO:0000313" key="5">
    <source>
        <dbReference type="Proteomes" id="UP000606044"/>
    </source>
</evidence>
<feature type="transmembrane region" description="Helical" evidence="1">
    <location>
        <begin position="425"/>
        <end position="445"/>
    </location>
</feature>
<dbReference type="Proteomes" id="UP000606044">
    <property type="component" value="Unassembled WGS sequence"/>
</dbReference>
<dbReference type="PROSITE" id="PS50885">
    <property type="entry name" value="HAMP"/>
    <property type="match status" value="1"/>
</dbReference>
<dbReference type="InterPro" id="IPR029787">
    <property type="entry name" value="Nucleotide_cyclase"/>
</dbReference>
<dbReference type="Gene3D" id="6.10.340.10">
    <property type="match status" value="1"/>
</dbReference>
<gene>
    <name evidence="4" type="ORF">GCM10007301_55440</name>
</gene>
<dbReference type="InterPro" id="IPR003660">
    <property type="entry name" value="HAMP_dom"/>
</dbReference>
<proteinExistence type="predicted"/>
<dbReference type="GO" id="GO:0035556">
    <property type="term" value="P:intracellular signal transduction"/>
    <property type="evidence" value="ECO:0007669"/>
    <property type="project" value="InterPro"/>
</dbReference>
<organism evidence="4 5">
    <name type="scientific">Azorhizobium oxalatiphilum</name>
    <dbReference type="NCBI Taxonomy" id="980631"/>
    <lineage>
        <taxon>Bacteria</taxon>
        <taxon>Pseudomonadati</taxon>
        <taxon>Pseudomonadota</taxon>
        <taxon>Alphaproteobacteria</taxon>
        <taxon>Hyphomicrobiales</taxon>
        <taxon>Xanthobacteraceae</taxon>
        <taxon>Azorhizobium</taxon>
    </lineage>
</organism>
<dbReference type="InterPro" id="IPR001054">
    <property type="entry name" value="A/G_cyclase"/>
</dbReference>
<dbReference type="GO" id="GO:0009190">
    <property type="term" value="P:cyclic nucleotide biosynthetic process"/>
    <property type="evidence" value="ECO:0007669"/>
    <property type="project" value="InterPro"/>
</dbReference>
<dbReference type="PANTHER" id="PTHR45655">
    <property type="entry name" value="GUANYLATE CYCLASE SOLUBLE SUBUNIT BETA-2"/>
    <property type="match status" value="1"/>
</dbReference>
<evidence type="ECO:0000256" key="1">
    <source>
        <dbReference type="SAM" id="Phobius"/>
    </source>
</evidence>
<accession>A0A917CJI7</accession>
<dbReference type="AlphaFoldDB" id="A0A917CJI7"/>
<dbReference type="CDD" id="cd07302">
    <property type="entry name" value="CHD"/>
    <property type="match status" value="1"/>
</dbReference>
<keyword evidence="1" id="KW-1133">Transmembrane helix</keyword>
<evidence type="ECO:0000259" key="2">
    <source>
        <dbReference type="PROSITE" id="PS50125"/>
    </source>
</evidence>
<dbReference type="EMBL" id="BMCT01000013">
    <property type="protein sequence ID" value="GGF88444.1"/>
    <property type="molecule type" value="Genomic_DNA"/>
</dbReference>
<dbReference type="CDD" id="cd06225">
    <property type="entry name" value="HAMP"/>
    <property type="match status" value="1"/>
</dbReference>
<comment type="caution">
    <text evidence="4">The sequence shown here is derived from an EMBL/GenBank/DDBJ whole genome shotgun (WGS) entry which is preliminary data.</text>
</comment>
<dbReference type="SMART" id="SM00044">
    <property type="entry name" value="CYCc"/>
    <property type="match status" value="1"/>
</dbReference>
<dbReference type="RefSeq" id="WP_188584127.1">
    <property type="nucleotide sequence ID" value="NZ_BMCT01000013.1"/>
</dbReference>
<dbReference type="SMART" id="SM00304">
    <property type="entry name" value="HAMP"/>
    <property type="match status" value="1"/>
</dbReference>
<feature type="domain" description="HAMP" evidence="3">
    <location>
        <begin position="443"/>
        <end position="495"/>
    </location>
</feature>
<dbReference type="PANTHER" id="PTHR45655:SF13">
    <property type="entry name" value="SOLUBLE GUANYLATE CYCLASE GCY-32-RELATED"/>
    <property type="match status" value="1"/>
</dbReference>
<dbReference type="Pfam" id="PF00211">
    <property type="entry name" value="Guanylate_cyc"/>
    <property type="match status" value="1"/>
</dbReference>
<keyword evidence="5" id="KW-1185">Reference proteome</keyword>
<protein>
    <submittedName>
        <fullName evidence="4">Adenylate/guanylate cyclase domain-containing protein</fullName>
    </submittedName>
</protein>
<evidence type="ECO:0000313" key="4">
    <source>
        <dbReference type="EMBL" id="GGF88444.1"/>
    </source>
</evidence>
<name>A0A917CJI7_9HYPH</name>
<dbReference type="PROSITE" id="PS50125">
    <property type="entry name" value="GUANYLATE_CYCLASE_2"/>
    <property type="match status" value="1"/>
</dbReference>